<protein>
    <submittedName>
        <fullName evidence="2">Uncharacterized protein</fullName>
    </submittedName>
</protein>
<gene>
    <name evidence="2" type="ORF">Tci_627286</name>
</gene>
<evidence type="ECO:0000313" key="2">
    <source>
        <dbReference type="EMBL" id="GFA55314.1"/>
    </source>
</evidence>
<feature type="region of interest" description="Disordered" evidence="1">
    <location>
        <begin position="41"/>
        <end position="68"/>
    </location>
</feature>
<proteinExistence type="predicted"/>
<comment type="caution">
    <text evidence="2">The sequence shown here is derived from an EMBL/GenBank/DDBJ whole genome shotgun (WGS) entry which is preliminary data.</text>
</comment>
<name>A0A699JUG0_TANCI</name>
<sequence length="103" mass="10712">MSMLFSPAEAITFDVQHRCGCLGGQESTIVSTSTATVAGKSSISSIGGKRSGNRVKSPRIEGSGPRLLDGGKSQIKNVFQKAGALTRWTLAQPVVAQPALPDL</sequence>
<accession>A0A699JUG0</accession>
<dbReference type="AlphaFoldDB" id="A0A699JUG0"/>
<organism evidence="2">
    <name type="scientific">Tanacetum cinerariifolium</name>
    <name type="common">Dalmatian daisy</name>
    <name type="synonym">Chrysanthemum cinerariifolium</name>
    <dbReference type="NCBI Taxonomy" id="118510"/>
    <lineage>
        <taxon>Eukaryota</taxon>
        <taxon>Viridiplantae</taxon>
        <taxon>Streptophyta</taxon>
        <taxon>Embryophyta</taxon>
        <taxon>Tracheophyta</taxon>
        <taxon>Spermatophyta</taxon>
        <taxon>Magnoliopsida</taxon>
        <taxon>eudicotyledons</taxon>
        <taxon>Gunneridae</taxon>
        <taxon>Pentapetalae</taxon>
        <taxon>asterids</taxon>
        <taxon>campanulids</taxon>
        <taxon>Asterales</taxon>
        <taxon>Asteraceae</taxon>
        <taxon>Asteroideae</taxon>
        <taxon>Anthemideae</taxon>
        <taxon>Anthemidinae</taxon>
        <taxon>Tanacetum</taxon>
    </lineage>
</organism>
<reference evidence="2" key="1">
    <citation type="journal article" date="2019" name="Sci. Rep.">
        <title>Draft genome of Tanacetum cinerariifolium, the natural source of mosquito coil.</title>
        <authorList>
            <person name="Yamashiro T."/>
            <person name="Shiraishi A."/>
            <person name="Satake H."/>
            <person name="Nakayama K."/>
        </authorList>
    </citation>
    <scope>NUCLEOTIDE SEQUENCE</scope>
</reference>
<evidence type="ECO:0000256" key="1">
    <source>
        <dbReference type="SAM" id="MobiDB-lite"/>
    </source>
</evidence>
<dbReference type="EMBL" id="BKCJ010444390">
    <property type="protein sequence ID" value="GFA55314.1"/>
    <property type="molecule type" value="Genomic_DNA"/>
</dbReference>